<dbReference type="InterPro" id="IPR051531">
    <property type="entry name" value="N-acetyltransferase"/>
</dbReference>
<sequence>MRLETNRLVIREFVPEDWESVHRYASDPKVTRYTLWGPNTEEETKDYVAGMEAMQQKEPRTHYEWAVIRKTDGELIGGCGINVSGSNGEIGYCFHADHWGKGYASECAKAMLEFGFRQLGVHRIYATCRPENIGSERVMQKIGMQKEGYLREHMPTNKGGFANSWLYSILSHEYMPES</sequence>
<comment type="similarity">
    <text evidence="3">Belongs to the acetyltransferase family. RimJ subfamily.</text>
</comment>
<evidence type="ECO:0000256" key="1">
    <source>
        <dbReference type="ARBA" id="ARBA00022679"/>
    </source>
</evidence>
<dbReference type="PANTHER" id="PTHR43792">
    <property type="entry name" value="GNAT FAMILY, PUTATIVE (AFU_ORTHOLOGUE AFUA_3G00765)-RELATED-RELATED"/>
    <property type="match status" value="1"/>
</dbReference>
<dbReference type="EMBL" id="MRTP01000011">
    <property type="protein sequence ID" value="OMF50354.1"/>
    <property type="molecule type" value="Genomic_DNA"/>
</dbReference>
<dbReference type="STRING" id="297318.BK138_27480"/>
<feature type="domain" description="N-acetyltransferase" evidence="4">
    <location>
        <begin position="8"/>
        <end position="170"/>
    </location>
</feature>
<dbReference type="Proteomes" id="UP000187172">
    <property type="component" value="Unassembled WGS sequence"/>
</dbReference>
<protein>
    <submittedName>
        <fullName evidence="5">GNAT family N-acetyltransferase</fullName>
    </submittedName>
</protein>
<dbReference type="PANTHER" id="PTHR43792:SF8">
    <property type="entry name" value="[RIBOSOMAL PROTEIN US5]-ALANINE N-ACETYLTRANSFERASE"/>
    <property type="match status" value="1"/>
</dbReference>
<organism evidence="5 6">
    <name type="scientific">Paenibacillus rhizosphaerae</name>
    <dbReference type="NCBI Taxonomy" id="297318"/>
    <lineage>
        <taxon>Bacteria</taxon>
        <taxon>Bacillati</taxon>
        <taxon>Bacillota</taxon>
        <taxon>Bacilli</taxon>
        <taxon>Bacillales</taxon>
        <taxon>Paenibacillaceae</taxon>
        <taxon>Paenibacillus</taxon>
    </lineage>
</organism>
<dbReference type="GO" id="GO:0016747">
    <property type="term" value="F:acyltransferase activity, transferring groups other than amino-acyl groups"/>
    <property type="evidence" value="ECO:0007669"/>
    <property type="project" value="InterPro"/>
</dbReference>
<dbReference type="AlphaFoldDB" id="A0A1R1EEV0"/>
<keyword evidence="2" id="KW-0012">Acyltransferase</keyword>
<accession>A0A1R1EEV0</accession>
<dbReference type="PROSITE" id="PS51186">
    <property type="entry name" value="GNAT"/>
    <property type="match status" value="1"/>
</dbReference>
<name>A0A1R1EEV0_9BACL</name>
<evidence type="ECO:0000313" key="5">
    <source>
        <dbReference type="EMBL" id="OMF50354.1"/>
    </source>
</evidence>
<dbReference type="InterPro" id="IPR000182">
    <property type="entry name" value="GNAT_dom"/>
</dbReference>
<evidence type="ECO:0000256" key="3">
    <source>
        <dbReference type="ARBA" id="ARBA00038502"/>
    </source>
</evidence>
<reference evidence="5 6" key="1">
    <citation type="submission" date="2016-11" db="EMBL/GenBank/DDBJ databases">
        <title>Paenibacillus species isolates.</title>
        <authorList>
            <person name="Beno S.M."/>
        </authorList>
    </citation>
    <scope>NUCLEOTIDE SEQUENCE [LARGE SCALE GENOMIC DNA]</scope>
    <source>
        <strain evidence="5 6">FSL R5-0378</strain>
    </source>
</reference>
<evidence type="ECO:0000313" key="6">
    <source>
        <dbReference type="Proteomes" id="UP000187172"/>
    </source>
</evidence>
<dbReference type="Pfam" id="PF13302">
    <property type="entry name" value="Acetyltransf_3"/>
    <property type="match status" value="1"/>
</dbReference>
<comment type="caution">
    <text evidence="5">The sequence shown here is derived from an EMBL/GenBank/DDBJ whole genome shotgun (WGS) entry which is preliminary data.</text>
</comment>
<dbReference type="Gene3D" id="3.40.630.30">
    <property type="match status" value="1"/>
</dbReference>
<dbReference type="RefSeq" id="WP_076174202.1">
    <property type="nucleotide sequence ID" value="NZ_MRTP01000011.1"/>
</dbReference>
<proteinExistence type="inferred from homology"/>
<gene>
    <name evidence="5" type="ORF">BK138_27480</name>
</gene>
<dbReference type="CDD" id="cd04301">
    <property type="entry name" value="NAT_SF"/>
    <property type="match status" value="1"/>
</dbReference>
<dbReference type="SUPFAM" id="SSF55729">
    <property type="entry name" value="Acyl-CoA N-acyltransferases (Nat)"/>
    <property type="match status" value="1"/>
</dbReference>
<keyword evidence="1 5" id="KW-0808">Transferase</keyword>
<evidence type="ECO:0000259" key="4">
    <source>
        <dbReference type="PROSITE" id="PS51186"/>
    </source>
</evidence>
<evidence type="ECO:0000256" key="2">
    <source>
        <dbReference type="ARBA" id="ARBA00023315"/>
    </source>
</evidence>
<keyword evidence="6" id="KW-1185">Reference proteome</keyword>
<dbReference type="InterPro" id="IPR016181">
    <property type="entry name" value="Acyl_CoA_acyltransferase"/>
</dbReference>